<evidence type="ECO:0000256" key="1">
    <source>
        <dbReference type="ARBA" id="ARBA00009023"/>
    </source>
</evidence>
<evidence type="ECO:0000313" key="4">
    <source>
        <dbReference type="EMBL" id="RRK33983.1"/>
    </source>
</evidence>
<evidence type="ECO:0000256" key="3">
    <source>
        <dbReference type="ARBA" id="ARBA00022729"/>
    </source>
</evidence>
<dbReference type="Pfam" id="PF03480">
    <property type="entry name" value="DctP"/>
    <property type="match status" value="1"/>
</dbReference>
<gene>
    <name evidence="4" type="ORF">EBB54_23490</name>
</gene>
<dbReference type="NCBIfam" id="TIGR00787">
    <property type="entry name" value="dctP"/>
    <property type="match status" value="1"/>
</dbReference>
<protein>
    <submittedName>
        <fullName evidence="4">TRAP transporter substrate-binding protein</fullName>
    </submittedName>
</protein>
<dbReference type="NCBIfam" id="NF037995">
    <property type="entry name" value="TRAP_S1"/>
    <property type="match status" value="1"/>
</dbReference>
<comment type="similarity">
    <text evidence="1">Belongs to the bacterial solute-binding protein 7 family.</text>
</comment>
<accession>A0A3R8KXJ3</accession>
<comment type="caution">
    <text evidence="4">The sequence shown here is derived from an EMBL/GenBank/DDBJ whole genome shotgun (WGS) entry which is preliminary data.</text>
</comment>
<evidence type="ECO:0000256" key="2">
    <source>
        <dbReference type="ARBA" id="ARBA00022448"/>
    </source>
</evidence>
<dbReference type="PANTHER" id="PTHR33376">
    <property type="match status" value="1"/>
</dbReference>
<dbReference type="PANTHER" id="PTHR33376:SF7">
    <property type="entry name" value="C4-DICARBOXYLATE-BINDING PROTEIN DCTB"/>
    <property type="match status" value="1"/>
</dbReference>
<dbReference type="InterPro" id="IPR038404">
    <property type="entry name" value="TRAP_DctP_sf"/>
</dbReference>
<keyword evidence="2" id="KW-0813">Transport</keyword>
<dbReference type="AlphaFoldDB" id="A0A3R8KXJ3"/>
<keyword evidence="3" id="KW-0732">Signal</keyword>
<keyword evidence="5" id="KW-1185">Reference proteome</keyword>
<dbReference type="InterPro" id="IPR018389">
    <property type="entry name" value="DctP_fam"/>
</dbReference>
<dbReference type="EMBL" id="RHJS01000002">
    <property type="protein sequence ID" value="RRK33983.1"/>
    <property type="molecule type" value="Genomic_DNA"/>
</dbReference>
<dbReference type="GO" id="GO:0055085">
    <property type="term" value="P:transmembrane transport"/>
    <property type="evidence" value="ECO:0007669"/>
    <property type="project" value="InterPro"/>
</dbReference>
<organism evidence="4 5">
    <name type="scientific">Schaedlerella arabinosiphila</name>
    <dbReference type="NCBI Taxonomy" id="2044587"/>
    <lineage>
        <taxon>Bacteria</taxon>
        <taxon>Bacillati</taxon>
        <taxon>Bacillota</taxon>
        <taxon>Clostridia</taxon>
        <taxon>Lachnospirales</taxon>
        <taxon>Lachnospiraceae</taxon>
        <taxon>Schaedlerella</taxon>
    </lineage>
</organism>
<dbReference type="GO" id="GO:0030288">
    <property type="term" value="C:outer membrane-bounded periplasmic space"/>
    <property type="evidence" value="ECO:0007669"/>
    <property type="project" value="InterPro"/>
</dbReference>
<dbReference type="Gene3D" id="3.40.190.170">
    <property type="entry name" value="Bacterial extracellular solute-binding protein, family 7"/>
    <property type="match status" value="1"/>
</dbReference>
<name>A0A3R8KXJ3_9FIRM</name>
<dbReference type="Proteomes" id="UP000274920">
    <property type="component" value="Unassembled WGS sequence"/>
</dbReference>
<evidence type="ECO:0000313" key="5">
    <source>
        <dbReference type="Proteomes" id="UP000274920"/>
    </source>
</evidence>
<dbReference type="InterPro" id="IPR004682">
    <property type="entry name" value="TRAP_DctP"/>
</dbReference>
<sequence>MILVTMLQHLKQSVTRHLQNSSNLLDPVKKSERRKFIMKKKSLVMLLTAAMMLTGLTACGKQNTSGSSESDSSEDKAVTIKLGFTHSNPDREVDDEVMYAETFKEYVESKCDSIKVELYPGSALGSQADTVGAVASGTVQMTIQNSSQLNNYDESSLIFGMPGIFTDIEETNKVVDSDWAEEILEDIAKNTGIRVLGNSCTGMRSFTCKGRELRTVEDAKGLTFRIPESAIYTEMVEAISANPVPMPSSEMYVAMQNGVVDGQENPIQNVVIDKTYEVQDWYVLDNHTPTVMSYMINDEFYNGLSENQKAVIDEANEEATKKARAVTEKLEASGIATLEENGMTVYIPTEEELKGWHDAYGPVCEKYMREEVGDELVDSLLDLLAEIRG</sequence>
<proteinExistence type="inferred from homology"/>
<reference evidence="4" key="1">
    <citation type="submission" date="2018-10" db="EMBL/GenBank/DDBJ databases">
        <title>Schaedlerella arabinophila gen. nov. sp. nov., isolated from the mouse intestinal tract and comparative analysis with the genome of the closely related altered Schaedler flora strain ASF502.</title>
        <authorList>
            <person name="Miyake S."/>
            <person name="Soh M."/>
            <person name="Seedorf H."/>
        </authorList>
    </citation>
    <scope>NUCLEOTIDE SEQUENCE [LARGE SCALE GENOMIC DNA]</scope>
    <source>
        <strain evidence="4">DSM 106076</strain>
    </source>
</reference>
<dbReference type="CDD" id="cd13603">
    <property type="entry name" value="PBP2_TRAP_Siap_TeaA_like"/>
    <property type="match status" value="1"/>
</dbReference>